<dbReference type="Pfam" id="PF00059">
    <property type="entry name" value="Lectin_C"/>
    <property type="match status" value="1"/>
</dbReference>
<evidence type="ECO:0000256" key="1">
    <source>
        <dbReference type="SAM" id="MobiDB-lite"/>
    </source>
</evidence>
<keyword evidence="4" id="KW-1185">Reference proteome</keyword>
<feature type="domain" description="C-type lectin" evidence="2">
    <location>
        <begin position="247"/>
        <end position="310"/>
    </location>
</feature>
<proteinExistence type="predicted"/>
<dbReference type="InterPro" id="IPR001304">
    <property type="entry name" value="C-type_lectin-like"/>
</dbReference>
<comment type="caution">
    <text evidence="3">The sequence shown here is derived from an EMBL/GenBank/DDBJ whole genome shotgun (WGS) entry which is preliminary data.</text>
</comment>
<protein>
    <submittedName>
        <fullName evidence="3">C-type lectin domain 19 member A</fullName>
    </submittedName>
</protein>
<dbReference type="PROSITE" id="PS50041">
    <property type="entry name" value="C_TYPE_LECTIN_2"/>
    <property type="match status" value="1"/>
</dbReference>
<organism evidence="3 4">
    <name type="scientific">Desmophyllum pertusum</name>
    <dbReference type="NCBI Taxonomy" id="174260"/>
    <lineage>
        <taxon>Eukaryota</taxon>
        <taxon>Metazoa</taxon>
        <taxon>Cnidaria</taxon>
        <taxon>Anthozoa</taxon>
        <taxon>Hexacorallia</taxon>
        <taxon>Scleractinia</taxon>
        <taxon>Caryophylliina</taxon>
        <taxon>Caryophylliidae</taxon>
        <taxon>Desmophyllum</taxon>
    </lineage>
</organism>
<sequence length="310" mass="34473">MTGGIHEVSSPSVISFSDGTSVHHIPLPSPVIPKETPIIRMTSLNAEAGEFTPGMPSNLHQIVPGKISSPTVDPRKQTELPSSNQQEHQQSHTIQQSTHPTPQNQPLGSPESNSWNSLADAIKQGPSLPKIELIKFAGDPSEYTEFSANFRDHIESQVKNDSQRLTRLLAQSPPIGNWFHVAAVWDRNVNETRLFLDAQKVGAEPVQSDSYLRDNSHAVYDIGLKRDTNETLRGYLRDLMIIGRALSDEELTNITDPNNEPLDGVWIGLNDFKTEGAFYWPDGSHVTYTKWASNQPDNQKWLPGLRGNEN</sequence>
<evidence type="ECO:0000313" key="3">
    <source>
        <dbReference type="EMBL" id="KAJ7363158.1"/>
    </source>
</evidence>
<dbReference type="AlphaFoldDB" id="A0A9X0CMT2"/>
<feature type="compositionally biased region" description="Low complexity" evidence="1">
    <location>
        <begin position="85"/>
        <end position="99"/>
    </location>
</feature>
<reference evidence="3" key="1">
    <citation type="submission" date="2023-01" db="EMBL/GenBank/DDBJ databases">
        <title>Genome assembly of the deep-sea coral Lophelia pertusa.</title>
        <authorList>
            <person name="Herrera S."/>
            <person name="Cordes E."/>
        </authorList>
    </citation>
    <scope>NUCLEOTIDE SEQUENCE</scope>
    <source>
        <strain evidence="3">USNM1676648</strain>
        <tissue evidence="3">Polyp</tissue>
    </source>
</reference>
<evidence type="ECO:0000313" key="4">
    <source>
        <dbReference type="Proteomes" id="UP001163046"/>
    </source>
</evidence>
<dbReference type="Pfam" id="PF13385">
    <property type="entry name" value="Laminin_G_3"/>
    <property type="match status" value="1"/>
</dbReference>
<dbReference type="Gene3D" id="3.10.100.10">
    <property type="entry name" value="Mannose-Binding Protein A, subunit A"/>
    <property type="match status" value="1"/>
</dbReference>
<feature type="compositionally biased region" description="Polar residues" evidence="1">
    <location>
        <begin position="9"/>
        <end position="20"/>
    </location>
</feature>
<gene>
    <name evidence="3" type="primary">CLEC19A_1</name>
    <name evidence="3" type="ORF">OS493_011436</name>
</gene>
<dbReference type="InterPro" id="IPR016187">
    <property type="entry name" value="CTDL_fold"/>
</dbReference>
<feature type="compositionally biased region" description="Polar residues" evidence="1">
    <location>
        <begin position="100"/>
        <end position="117"/>
    </location>
</feature>
<dbReference type="OrthoDB" id="5987410at2759"/>
<accession>A0A9X0CMT2</accession>
<dbReference type="EMBL" id="MU827306">
    <property type="protein sequence ID" value="KAJ7363158.1"/>
    <property type="molecule type" value="Genomic_DNA"/>
</dbReference>
<dbReference type="InterPro" id="IPR016186">
    <property type="entry name" value="C-type_lectin-like/link_sf"/>
</dbReference>
<feature type="region of interest" description="Disordered" evidence="1">
    <location>
        <begin position="49"/>
        <end position="117"/>
    </location>
</feature>
<dbReference type="InterPro" id="IPR013320">
    <property type="entry name" value="ConA-like_dom_sf"/>
</dbReference>
<feature type="region of interest" description="Disordered" evidence="1">
    <location>
        <begin position="1"/>
        <end position="30"/>
    </location>
</feature>
<dbReference type="SUPFAM" id="SSF49899">
    <property type="entry name" value="Concanavalin A-like lectins/glucanases"/>
    <property type="match status" value="1"/>
</dbReference>
<name>A0A9X0CMT2_9CNID</name>
<evidence type="ECO:0000259" key="2">
    <source>
        <dbReference type="PROSITE" id="PS50041"/>
    </source>
</evidence>
<dbReference type="SUPFAM" id="SSF56436">
    <property type="entry name" value="C-type lectin-like"/>
    <property type="match status" value="1"/>
</dbReference>
<dbReference type="Proteomes" id="UP001163046">
    <property type="component" value="Unassembled WGS sequence"/>
</dbReference>